<reference evidence="2 3" key="1">
    <citation type="submission" date="2024-05" db="EMBL/GenBank/DDBJ databases">
        <title>Genome sequencing and assembly of Indian major carp, Cirrhinus mrigala (Hamilton, 1822).</title>
        <authorList>
            <person name="Mohindra V."/>
            <person name="Chowdhury L.M."/>
            <person name="Lal K."/>
            <person name="Jena J.K."/>
        </authorList>
    </citation>
    <scope>NUCLEOTIDE SEQUENCE [LARGE SCALE GENOMIC DNA]</scope>
    <source>
        <strain evidence="2">CM1030</strain>
        <tissue evidence="2">Blood</tissue>
    </source>
</reference>
<evidence type="ECO:0000313" key="3">
    <source>
        <dbReference type="Proteomes" id="UP001529510"/>
    </source>
</evidence>
<sequence>LLPCRFYLSLLALPLLPRTVLLLERLEAAPWGGGGYVMNLVCVLRSAHHQMSLITLIASTPVTNQAPYK</sequence>
<feature type="non-terminal residue" evidence="2">
    <location>
        <position position="69"/>
    </location>
</feature>
<gene>
    <name evidence="2" type="ORF">M9458_029408</name>
</gene>
<comment type="caution">
    <text evidence="2">The sequence shown here is derived from an EMBL/GenBank/DDBJ whole genome shotgun (WGS) entry which is preliminary data.</text>
</comment>
<feature type="signal peptide" evidence="1">
    <location>
        <begin position="1"/>
        <end position="22"/>
    </location>
</feature>
<accession>A0ABD0PI72</accession>
<dbReference type="AlphaFoldDB" id="A0ABD0PI72"/>
<evidence type="ECO:0000313" key="2">
    <source>
        <dbReference type="EMBL" id="KAL0173440.1"/>
    </source>
</evidence>
<protein>
    <submittedName>
        <fullName evidence="2">Uncharacterized protein</fullName>
    </submittedName>
</protein>
<dbReference type="Proteomes" id="UP001529510">
    <property type="component" value="Unassembled WGS sequence"/>
</dbReference>
<evidence type="ECO:0000256" key="1">
    <source>
        <dbReference type="SAM" id="SignalP"/>
    </source>
</evidence>
<feature type="non-terminal residue" evidence="2">
    <location>
        <position position="1"/>
    </location>
</feature>
<keyword evidence="3" id="KW-1185">Reference proteome</keyword>
<name>A0ABD0PI72_CIRMR</name>
<organism evidence="2 3">
    <name type="scientific">Cirrhinus mrigala</name>
    <name type="common">Mrigala</name>
    <dbReference type="NCBI Taxonomy" id="683832"/>
    <lineage>
        <taxon>Eukaryota</taxon>
        <taxon>Metazoa</taxon>
        <taxon>Chordata</taxon>
        <taxon>Craniata</taxon>
        <taxon>Vertebrata</taxon>
        <taxon>Euteleostomi</taxon>
        <taxon>Actinopterygii</taxon>
        <taxon>Neopterygii</taxon>
        <taxon>Teleostei</taxon>
        <taxon>Ostariophysi</taxon>
        <taxon>Cypriniformes</taxon>
        <taxon>Cyprinidae</taxon>
        <taxon>Labeoninae</taxon>
        <taxon>Labeonini</taxon>
        <taxon>Cirrhinus</taxon>
    </lineage>
</organism>
<keyword evidence="1" id="KW-0732">Signal</keyword>
<dbReference type="EMBL" id="JAMKFB020000015">
    <property type="protein sequence ID" value="KAL0173440.1"/>
    <property type="molecule type" value="Genomic_DNA"/>
</dbReference>
<proteinExistence type="predicted"/>
<feature type="chain" id="PRO_5044887403" evidence="1">
    <location>
        <begin position="23"/>
        <end position="69"/>
    </location>
</feature>